<feature type="compositionally biased region" description="Low complexity" evidence="1">
    <location>
        <begin position="1"/>
        <end position="17"/>
    </location>
</feature>
<proteinExistence type="predicted"/>
<keyword evidence="3" id="KW-1185">Reference proteome</keyword>
<evidence type="ECO:0000313" key="3">
    <source>
        <dbReference type="Proteomes" id="UP001501427"/>
    </source>
</evidence>
<feature type="compositionally biased region" description="Basic residues" evidence="1">
    <location>
        <begin position="55"/>
        <end position="69"/>
    </location>
</feature>
<sequence length="91" mass="10074">MATPIATTSTADSASSSHTHRAGRPRFIEPPAIIRPPAAPAENRSAPGPVAIRATMKHRKSRPCPRRLRRADGRFWSLPNSPRPRARQHRP</sequence>
<dbReference type="EMBL" id="BAAAHD010000020">
    <property type="protein sequence ID" value="GAA0558406.1"/>
    <property type="molecule type" value="Genomic_DNA"/>
</dbReference>
<organism evidence="2 3">
    <name type="scientific">Actinomadura livida</name>
    <dbReference type="NCBI Taxonomy" id="79909"/>
    <lineage>
        <taxon>Bacteria</taxon>
        <taxon>Bacillati</taxon>
        <taxon>Actinomycetota</taxon>
        <taxon>Actinomycetes</taxon>
        <taxon>Streptosporangiales</taxon>
        <taxon>Thermomonosporaceae</taxon>
        <taxon>Actinomadura</taxon>
    </lineage>
</organism>
<feature type="region of interest" description="Disordered" evidence="1">
    <location>
        <begin position="1"/>
        <end position="91"/>
    </location>
</feature>
<protein>
    <submittedName>
        <fullName evidence="2">Uncharacterized protein</fullName>
    </submittedName>
</protein>
<evidence type="ECO:0000313" key="2">
    <source>
        <dbReference type="EMBL" id="GAA0558406.1"/>
    </source>
</evidence>
<reference evidence="2 3" key="1">
    <citation type="journal article" date="2019" name="Int. J. Syst. Evol. Microbiol.">
        <title>The Global Catalogue of Microorganisms (GCM) 10K type strain sequencing project: providing services to taxonomists for standard genome sequencing and annotation.</title>
        <authorList>
            <consortium name="The Broad Institute Genomics Platform"/>
            <consortium name="The Broad Institute Genome Sequencing Center for Infectious Disease"/>
            <person name="Wu L."/>
            <person name="Ma J."/>
        </authorList>
    </citation>
    <scope>NUCLEOTIDE SEQUENCE [LARGE SCALE GENOMIC DNA]</scope>
    <source>
        <strain evidence="2 3">JCM 10667</strain>
    </source>
</reference>
<comment type="caution">
    <text evidence="2">The sequence shown here is derived from an EMBL/GenBank/DDBJ whole genome shotgun (WGS) entry which is preliminary data.</text>
</comment>
<accession>A0ABN1E5B0</accession>
<name>A0ABN1E5B0_9ACTN</name>
<evidence type="ECO:0000256" key="1">
    <source>
        <dbReference type="SAM" id="MobiDB-lite"/>
    </source>
</evidence>
<dbReference type="Proteomes" id="UP001501427">
    <property type="component" value="Unassembled WGS sequence"/>
</dbReference>
<gene>
    <name evidence="2" type="ORF">GCM10009546_20580</name>
</gene>